<reference evidence="1" key="1">
    <citation type="submission" date="2016-02" db="EMBL/GenBank/DDBJ databases">
        <title>WGS assembly of Manihot esculenta.</title>
        <authorList>
            <person name="Bredeson J.V."/>
            <person name="Prochnik S.E."/>
            <person name="Lyons J.B."/>
            <person name="Schmutz J."/>
            <person name="Grimwood J."/>
            <person name="Vrebalov J."/>
            <person name="Bart R.S."/>
            <person name="Amuge T."/>
            <person name="Ferguson M.E."/>
            <person name="Green R."/>
            <person name="Putnam N."/>
            <person name="Stites J."/>
            <person name="Rounsley S."/>
            <person name="Rokhsar D.S."/>
        </authorList>
    </citation>
    <scope>NUCLEOTIDE SEQUENCE [LARGE SCALE GENOMIC DNA]</scope>
    <source>
        <tissue evidence="1">Leaf</tissue>
    </source>
</reference>
<gene>
    <name evidence="1" type="ORF">MANES_09G114000</name>
</gene>
<organism evidence="1">
    <name type="scientific">Manihot esculenta</name>
    <name type="common">Cassava</name>
    <name type="synonym">Jatropha manihot</name>
    <dbReference type="NCBI Taxonomy" id="3983"/>
    <lineage>
        <taxon>Eukaryota</taxon>
        <taxon>Viridiplantae</taxon>
        <taxon>Streptophyta</taxon>
        <taxon>Embryophyta</taxon>
        <taxon>Tracheophyta</taxon>
        <taxon>Spermatophyta</taxon>
        <taxon>Magnoliopsida</taxon>
        <taxon>eudicotyledons</taxon>
        <taxon>Gunneridae</taxon>
        <taxon>Pentapetalae</taxon>
        <taxon>rosids</taxon>
        <taxon>fabids</taxon>
        <taxon>Malpighiales</taxon>
        <taxon>Euphorbiaceae</taxon>
        <taxon>Crotonoideae</taxon>
        <taxon>Manihoteae</taxon>
        <taxon>Manihot</taxon>
    </lineage>
</organism>
<evidence type="ECO:0000313" key="1">
    <source>
        <dbReference type="EMBL" id="OAY41592.1"/>
    </source>
</evidence>
<accession>A0A2C9V9U9</accession>
<protein>
    <submittedName>
        <fullName evidence="1">Uncharacterized protein</fullName>
    </submittedName>
</protein>
<name>A0A2C9V9U9_MANES</name>
<dbReference type="AlphaFoldDB" id="A0A2C9V9U9"/>
<proteinExistence type="predicted"/>
<sequence length="95" mass="10780">MEKQGTCISNSCTHSVHIFLVAVAWLKIFLLSFSDCELVLHVPIFPIMTTTPGYNIYHSKTTICFYPFGFLVKISSNSVKKAPFQTFYPWNEVGP</sequence>
<dbReference type="EMBL" id="CM004395">
    <property type="protein sequence ID" value="OAY41592.1"/>
    <property type="molecule type" value="Genomic_DNA"/>
</dbReference>